<comment type="caution">
    <text evidence="3">The sequence shown here is derived from an EMBL/GenBank/DDBJ whole genome shotgun (WGS) entry which is preliminary data.</text>
</comment>
<dbReference type="Proteomes" id="UP000266340">
    <property type="component" value="Unassembled WGS sequence"/>
</dbReference>
<keyword evidence="4" id="KW-1185">Reference proteome</keyword>
<dbReference type="OrthoDB" id="1683445at2"/>
<evidence type="ECO:0000313" key="3">
    <source>
        <dbReference type="EMBL" id="RIE03939.1"/>
    </source>
</evidence>
<dbReference type="InterPro" id="IPR012340">
    <property type="entry name" value="NA-bd_OB-fold"/>
</dbReference>
<name>A0A398CRV0_9BACL</name>
<keyword evidence="1" id="KW-0472">Membrane</keyword>
<gene>
    <name evidence="3" type="ORF">D3H35_08215</name>
</gene>
<keyword evidence="1" id="KW-0812">Transmembrane</keyword>
<accession>A0A398CRV0</accession>
<dbReference type="EMBL" id="QXJM01000029">
    <property type="protein sequence ID" value="RIE03939.1"/>
    <property type="molecule type" value="Genomic_DNA"/>
</dbReference>
<evidence type="ECO:0000256" key="1">
    <source>
        <dbReference type="SAM" id="Phobius"/>
    </source>
</evidence>
<dbReference type="Pfam" id="PF25842">
    <property type="entry name" value="NfeD_TM"/>
    <property type="match status" value="1"/>
</dbReference>
<proteinExistence type="predicted"/>
<sequence length="166" mass="17345">MDIIMLVLFGIGAGYALLSLVFGDWLGFDFHSGDLPYLSPTVIATFLNVFGGIGYMLLNQTDWSMIAVASVSLISALAVSSVVLFAVVLPLHAAQKGMAKSAKAMIGLAAEVVTAIKAPRLGEIVYEQGGTRHSAPAKSAGEPVISQGTSVRIVGEMAGTFVVETW</sequence>
<evidence type="ECO:0000313" key="4">
    <source>
        <dbReference type="Proteomes" id="UP000266340"/>
    </source>
</evidence>
<protein>
    <recommendedName>
        <fullName evidence="2">Membrane protein NfeD2 N-terminal transmembrane domain-containing protein</fullName>
    </recommendedName>
</protein>
<keyword evidence="1" id="KW-1133">Transmembrane helix</keyword>
<evidence type="ECO:0000259" key="2">
    <source>
        <dbReference type="Pfam" id="PF25842"/>
    </source>
</evidence>
<feature type="transmembrane region" description="Helical" evidence="1">
    <location>
        <begin position="6"/>
        <end position="28"/>
    </location>
</feature>
<feature type="domain" description="Membrane protein NfeD2 N-terminal transmembrane" evidence="2">
    <location>
        <begin position="3"/>
        <end position="95"/>
    </location>
</feature>
<dbReference type="AlphaFoldDB" id="A0A398CRV0"/>
<feature type="transmembrane region" description="Helical" evidence="1">
    <location>
        <begin position="35"/>
        <end position="57"/>
    </location>
</feature>
<dbReference type="RefSeq" id="WP_119148616.1">
    <property type="nucleotide sequence ID" value="NZ_JBHSOV010000006.1"/>
</dbReference>
<dbReference type="Gene3D" id="2.40.50.140">
    <property type="entry name" value="Nucleic acid-binding proteins"/>
    <property type="match status" value="1"/>
</dbReference>
<dbReference type="InterPro" id="IPR058653">
    <property type="entry name" value="NfeD2_TM"/>
</dbReference>
<organism evidence="3 4">
    <name type="scientific">Cohnella faecalis</name>
    <dbReference type="NCBI Taxonomy" id="2315694"/>
    <lineage>
        <taxon>Bacteria</taxon>
        <taxon>Bacillati</taxon>
        <taxon>Bacillota</taxon>
        <taxon>Bacilli</taxon>
        <taxon>Bacillales</taxon>
        <taxon>Paenibacillaceae</taxon>
        <taxon>Cohnella</taxon>
    </lineage>
</organism>
<reference evidence="3 4" key="1">
    <citation type="submission" date="2018-09" db="EMBL/GenBank/DDBJ databases">
        <title>Cohnella cavernae sp. nov., isolated from a karst cave.</title>
        <authorList>
            <person name="Zhu H."/>
        </authorList>
    </citation>
    <scope>NUCLEOTIDE SEQUENCE [LARGE SCALE GENOMIC DNA]</scope>
    <source>
        <strain evidence="3 4">K2E09-144</strain>
    </source>
</reference>
<feature type="transmembrane region" description="Helical" evidence="1">
    <location>
        <begin position="63"/>
        <end position="91"/>
    </location>
</feature>